<gene>
    <name evidence="3" type="ORF">ChaoS9_275</name>
</gene>
<organism evidence="3 4">
    <name type="scientific">Halobacterium phage ChaoS9</name>
    <dbReference type="NCBI Taxonomy" id="2847105"/>
    <lineage>
        <taxon>Viruses</taxon>
        <taxon>Duplodnaviria</taxon>
        <taxon>Heunggongvirae</taxon>
        <taxon>Uroviricota</taxon>
        <taxon>Caudoviricetes</taxon>
        <taxon>Vertoviridae</taxon>
        <taxon>Chaovirus</taxon>
        <taxon>Chaovirus bigenum</taxon>
        <taxon>Chaovirus ChaoS9</taxon>
    </lineage>
</organism>
<name>A0A481V9V6_9CAUD</name>
<dbReference type="InterPro" id="IPR049251">
    <property type="entry name" value="DUF6884"/>
</dbReference>
<dbReference type="Pfam" id="PF21818">
    <property type="entry name" value="DUF6884"/>
    <property type="match status" value="1"/>
</dbReference>
<evidence type="ECO:0000313" key="3">
    <source>
        <dbReference type="EMBL" id="QBI90060.1"/>
    </source>
</evidence>
<evidence type="ECO:0000313" key="4">
    <source>
        <dbReference type="Proteomes" id="UP000294095"/>
    </source>
</evidence>
<protein>
    <recommendedName>
        <fullName evidence="2">DUF6884 domain-containing protein</fullName>
    </recommendedName>
</protein>
<evidence type="ECO:0000256" key="1">
    <source>
        <dbReference type="SAM" id="MobiDB-lite"/>
    </source>
</evidence>
<dbReference type="EMBL" id="MK310226">
    <property type="protein sequence ID" value="QBI90060.1"/>
    <property type="molecule type" value="Genomic_DNA"/>
</dbReference>
<dbReference type="Proteomes" id="UP000294095">
    <property type="component" value="Segment"/>
</dbReference>
<keyword evidence="4" id="KW-1185">Reference proteome</keyword>
<proteinExistence type="predicted"/>
<feature type="domain" description="DUF6884" evidence="2">
    <location>
        <begin position="61"/>
        <end position="191"/>
    </location>
</feature>
<evidence type="ECO:0000259" key="2">
    <source>
        <dbReference type="Pfam" id="PF21818"/>
    </source>
</evidence>
<accession>A0A481V9V6</accession>
<sequence>MPEQIQCESCGATADVGEPAPDSNPLPDGWSEDLEETDDTYGYRSVYQCPQCSGSGLPFDVALVGCTKRKRDEPAQAGDLYDESPLFRRRRRIARDHAGLWGILSAEHGFVHPATELEPYNTHIRDVDTEAWSAEVLSDLGKLVGAGDRVVILAGAQDYVDPVRAPLRELDVDVAAPLRKQPPGIQYNILDDLMEALDEHTAVM</sequence>
<feature type="region of interest" description="Disordered" evidence="1">
    <location>
        <begin position="1"/>
        <end position="36"/>
    </location>
</feature>
<reference evidence="4" key="1">
    <citation type="journal article" date="2019" name="Genes (Basel)">
        <title>Halobacterium salinarum virus ChaoS9, a Novel Halovirus Related to PhiH1 and PhiCh1.</title>
        <authorList>
            <person name="Dyall-Smith M."/>
            <person name="Palm P."/>
            <person name="Wanner G."/>
            <person name="Witte A."/>
            <person name="Oesterhelt D."/>
            <person name="Pfeiffer F."/>
        </authorList>
    </citation>
    <scope>NUCLEOTIDE SEQUENCE [LARGE SCALE GENOMIC DNA]</scope>
</reference>